<reference evidence="4" key="1">
    <citation type="submission" date="2015-10" db="EMBL/GenBank/DDBJ databases">
        <title>Genome of Paenibacillus bovis sp. nov.</title>
        <authorList>
            <person name="Wu Z."/>
            <person name="Gao C."/>
            <person name="Liu Z."/>
            <person name="Zheng H."/>
        </authorList>
    </citation>
    <scope>NUCLEOTIDE SEQUENCE [LARGE SCALE GENOMIC DNA]</scope>
    <source>
        <strain evidence="4">BD3526</strain>
    </source>
</reference>
<protein>
    <recommendedName>
        <fullName evidence="2">Cyanobacterial TRADD-N associated 2 transmembrane domain-containing protein</fullName>
    </recommendedName>
</protein>
<gene>
    <name evidence="3" type="ORF">AR543_18795</name>
</gene>
<dbReference type="KEGG" id="pbv:AR543_18795"/>
<dbReference type="InterPro" id="IPR048567">
    <property type="entry name" value="CyanoTRADDas_TM"/>
</dbReference>
<keyword evidence="1" id="KW-1133">Transmembrane helix</keyword>
<evidence type="ECO:0000313" key="3">
    <source>
        <dbReference type="EMBL" id="ANF98903.1"/>
    </source>
</evidence>
<evidence type="ECO:0000259" key="2">
    <source>
        <dbReference type="Pfam" id="PF20712"/>
    </source>
</evidence>
<sequence length="93" mass="10718">MSGGLIFSYLFDDLGNISYLVTGSGVLVEVISALMFYLYNRTVLQLKDYHDSLLDVQNILLCFKLVEDTSDESIRVEVMKQMIEFLVRRKDTQ</sequence>
<dbReference type="Proteomes" id="UP000078148">
    <property type="component" value="Chromosome"/>
</dbReference>
<reference evidence="3 4" key="2">
    <citation type="journal article" date="2016" name="Int. J. Syst. Evol. Microbiol.">
        <title>Paenibacillus bovis sp. nov., isolated from raw yak (Bos grunniens) milk.</title>
        <authorList>
            <person name="Gao C."/>
            <person name="Han J."/>
            <person name="Liu Z."/>
            <person name="Xu X."/>
            <person name="Hang F."/>
            <person name="Wu Z."/>
        </authorList>
    </citation>
    <scope>NUCLEOTIDE SEQUENCE [LARGE SCALE GENOMIC DNA]</scope>
    <source>
        <strain evidence="3 4">BD3526</strain>
    </source>
</reference>
<keyword evidence="1" id="KW-0472">Membrane</keyword>
<keyword evidence="4" id="KW-1185">Reference proteome</keyword>
<dbReference type="EMBL" id="CP013023">
    <property type="protein sequence ID" value="ANF98903.1"/>
    <property type="molecule type" value="Genomic_DNA"/>
</dbReference>
<evidence type="ECO:0000313" key="4">
    <source>
        <dbReference type="Proteomes" id="UP000078148"/>
    </source>
</evidence>
<dbReference type="OrthoDB" id="1495668at2"/>
<organism evidence="3 4">
    <name type="scientific">Paenibacillus bovis</name>
    <dbReference type="NCBI Taxonomy" id="1616788"/>
    <lineage>
        <taxon>Bacteria</taxon>
        <taxon>Bacillati</taxon>
        <taxon>Bacillota</taxon>
        <taxon>Bacilli</taxon>
        <taxon>Bacillales</taxon>
        <taxon>Paenibacillaceae</taxon>
        <taxon>Paenibacillus</taxon>
    </lineage>
</organism>
<feature type="domain" description="Cyanobacterial TRADD-N associated 2 transmembrane" evidence="2">
    <location>
        <begin position="6"/>
        <end position="46"/>
    </location>
</feature>
<feature type="transmembrane region" description="Helical" evidence="1">
    <location>
        <begin position="17"/>
        <end position="39"/>
    </location>
</feature>
<proteinExistence type="predicted"/>
<keyword evidence="1" id="KW-0812">Transmembrane</keyword>
<accession>A0A172ZMW3</accession>
<name>A0A172ZMW3_9BACL</name>
<evidence type="ECO:0000256" key="1">
    <source>
        <dbReference type="SAM" id="Phobius"/>
    </source>
</evidence>
<dbReference type="AlphaFoldDB" id="A0A172ZMW3"/>
<dbReference type="Pfam" id="PF20712">
    <property type="entry name" value="CyanoTRADDas_TM"/>
    <property type="match status" value="1"/>
</dbReference>